<evidence type="ECO:0000256" key="2">
    <source>
        <dbReference type="ARBA" id="ARBA00022704"/>
    </source>
</evidence>
<keyword evidence="3" id="KW-0472">Membrane</keyword>
<evidence type="ECO:0000313" key="5">
    <source>
        <dbReference type="EMBL" id="KAI3931807.1"/>
    </source>
</evidence>
<comment type="caution">
    <text evidence="5">The sequence shown here is derived from an EMBL/GenBank/DDBJ whole genome shotgun (WGS) entry which is preliminary data.</text>
</comment>
<dbReference type="InterPro" id="IPR046350">
    <property type="entry name" value="Cystatin_sf"/>
</dbReference>
<dbReference type="PANTHER" id="PTHR47373:SF1">
    <property type="entry name" value="CYSTEINE PROTEINASE INHIBITOR 2"/>
    <property type="match status" value="1"/>
</dbReference>
<keyword evidence="1" id="KW-0646">Protease inhibitor</keyword>
<protein>
    <recommendedName>
        <fullName evidence="4">Cystatin domain-containing protein</fullName>
    </recommendedName>
</protein>
<dbReference type="Pfam" id="PF00031">
    <property type="entry name" value="Cystatin"/>
    <property type="match status" value="1"/>
</dbReference>
<dbReference type="InterPro" id="IPR000010">
    <property type="entry name" value="Cystatin_dom"/>
</dbReference>
<dbReference type="Proteomes" id="UP001202328">
    <property type="component" value="Unassembled WGS sequence"/>
</dbReference>
<accession>A0AAD4SZ21</accession>
<feature type="transmembrane region" description="Helical" evidence="3">
    <location>
        <begin position="12"/>
        <end position="32"/>
    </location>
</feature>
<evidence type="ECO:0000313" key="6">
    <source>
        <dbReference type="Proteomes" id="UP001202328"/>
    </source>
</evidence>
<dbReference type="EMBL" id="JAJJMB010007130">
    <property type="protein sequence ID" value="KAI3931807.1"/>
    <property type="molecule type" value="Genomic_DNA"/>
</dbReference>
<evidence type="ECO:0000256" key="1">
    <source>
        <dbReference type="ARBA" id="ARBA00022690"/>
    </source>
</evidence>
<proteinExistence type="predicted"/>
<dbReference type="PANTHER" id="PTHR47373">
    <property type="entry name" value="CYSTEINE PROTEINASE INHIBITOR 2"/>
    <property type="match status" value="1"/>
</dbReference>
<dbReference type="AlphaFoldDB" id="A0AAD4SZ21"/>
<reference evidence="5" key="1">
    <citation type="submission" date="2022-04" db="EMBL/GenBank/DDBJ databases">
        <title>A functionally conserved STORR gene fusion in Papaver species that diverged 16.8 million years ago.</title>
        <authorList>
            <person name="Catania T."/>
        </authorList>
    </citation>
    <scope>NUCLEOTIDE SEQUENCE</scope>
    <source>
        <strain evidence="5">S-188037</strain>
    </source>
</reference>
<dbReference type="InterPro" id="IPR018073">
    <property type="entry name" value="Prot_inh_cystat_CS"/>
</dbReference>
<dbReference type="SMART" id="SM00043">
    <property type="entry name" value="CY"/>
    <property type="match status" value="1"/>
</dbReference>
<feature type="domain" description="Cystatin" evidence="4">
    <location>
        <begin position="81"/>
        <end position="170"/>
    </location>
</feature>
<dbReference type="CDD" id="cd00042">
    <property type="entry name" value="CY"/>
    <property type="match status" value="1"/>
</dbReference>
<gene>
    <name evidence="5" type="ORF">MKW98_012217</name>
</gene>
<evidence type="ECO:0000256" key="3">
    <source>
        <dbReference type="SAM" id="Phobius"/>
    </source>
</evidence>
<name>A0AAD4SZ21_9MAGN</name>
<organism evidence="5 6">
    <name type="scientific">Papaver atlanticum</name>
    <dbReference type="NCBI Taxonomy" id="357466"/>
    <lineage>
        <taxon>Eukaryota</taxon>
        <taxon>Viridiplantae</taxon>
        <taxon>Streptophyta</taxon>
        <taxon>Embryophyta</taxon>
        <taxon>Tracheophyta</taxon>
        <taxon>Spermatophyta</taxon>
        <taxon>Magnoliopsida</taxon>
        <taxon>Ranunculales</taxon>
        <taxon>Papaveraceae</taxon>
        <taxon>Papaveroideae</taxon>
        <taxon>Papaver</taxon>
    </lineage>
</organism>
<sequence length="178" mass="19106">MAAALLSSSFLNIYVLFSSFLAISIFLFIRFLSSSSSVNAARTGVVSSSSSVNAARTGVKSSSSSVNAHITPAILSITPAILSGGITEIKDAKTSEQLQELGKYSVDQYNLKFKEGEKGTLVFKQVVKVKSQLVAGWNYFLKVSAIQNGKPQLFDVVVYVKDGKEPSTCLVSFDPSFD</sequence>
<keyword evidence="3" id="KW-0812">Transmembrane</keyword>
<keyword evidence="3" id="KW-1133">Transmembrane helix</keyword>
<dbReference type="PROSITE" id="PS00287">
    <property type="entry name" value="CYSTATIN"/>
    <property type="match status" value="1"/>
</dbReference>
<keyword evidence="6" id="KW-1185">Reference proteome</keyword>
<keyword evidence="2" id="KW-0789">Thiol protease inhibitor</keyword>
<dbReference type="GO" id="GO:0004869">
    <property type="term" value="F:cysteine-type endopeptidase inhibitor activity"/>
    <property type="evidence" value="ECO:0007669"/>
    <property type="project" value="UniProtKB-KW"/>
</dbReference>
<evidence type="ECO:0000259" key="4">
    <source>
        <dbReference type="SMART" id="SM00043"/>
    </source>
</evidence>
<dbReference type="Gene3D" id="3.10.450.10">
    <property type="match status" value="1"/>
</dbReference>
<dbReference type="SUPFAM" id="SSF54403">
    <property type="entry name" value="Cystatin/monellin"/>
    <property type="match status" value="1"/>
</dbReference>